<evidence type="ECO:0000313" key="6">
    <source>
        <dbReference type="EMBL" id="KAK2982572.1"/>
    </source>
</evidence>
<organism evidence="6 7">
    <name type="scientific">Escallonia rubra</name>
    <dbReference type="NCBI Taxonomy" id="112253"/>
    <lineage>
        <taxon>Eukaryota</taxon>
        <taxon>Viridiplantae</taxon>
        <taxon>Streptophyta</taxon>
        <taxon>Embryophyta</taxon>
        <taxon>Tracheophyta</taxon>
        <taxon>Spermatophyta</taxon>
        <taxon>Magnoliopsida</taxon>
        <taxon>eudicotyledons</taxon>
        <taxon>Gunneridae</taxon>
        <taxon>Pentapetalae</taxon>
        <taxon>asterids</taxon>
        <taxon>campanulids</taxon>
        <taxon>Escalloniales</taxon>
        <taxon>Escalloniaceae</taxon>
        <taxon>Escallonia</taxon>
    </lineage>
</organism>
<gene>
    <name evidence="6" type="ORF">RJ640_001292</name>
</gene>
<dbReference type="PROSITE" id="PS50011">
    <property type="entry name" value="PROTEIN_KINASE_DOM"/>
    <property type="match status" value="1"/>
</dbReference>
<evidence type="ECO:0000256" key="3">
    <source>
        <dbReference type="ARBA" id="ARBA00022777"/>
    </source>
</evidence>
<feature type="non-terminal residue" evidence="6">
    <location>
        <position position="1"/>
    </location>
</feature>
<dbReference type="GO" id="GO:0005829">
    <property type="term" value="C:cytosol"/>
    <property type="evidence" value="ECO:0007669"/>
    <property type="project" value="TreeGrafter"/>
</dbReference>
<keyword evidence="3" id="KW-0418">Kinase</keyword>
<proteinExistence type="predicted"/>
<protein>
    <recommendedName>
        <fullName evidence="5">Protein kinase domain-containing protein</fullName>
    </recommendedName>
</protein>
<dbReference type="Gene3D" id="3.30.200.20">
    <property type="entry name" value="Phosphorylase Kinase, domain 1"/>
    <property type="match status" value="1"/>
</dbReference>
<dbReference type="EMBL" id="JAVXUO010001411">
    <property type="protein sequence ID" value="KAK2982572.1"/>
    <property type="molecule type" value="Genomic_DNA"/>
</dbReference>
<dbReference type="InterPro" id="IPR050339">
    <property type="entry name" value="CC_SR_Kinase"/>
</dbReference>
<dbReference type="SUPFAM" id="SSF56112">
    <property type="entry name" value="Protein kinase-like (PK-like)"/>
    <property type="match status" value="1"/>
</dbReference>
<dbReference type="PANTHER" id="PTHR11042:SF136">
    <property type="entry name" value="EIF-2-ALPHA KINASE GCN2"/>
    <property type="match status" value="1"/>
</dbReference>
<keyword evidence="1" id="KW-0808">Transferase</keyword>
<dbReference type="PANTHER" id="PTHR11042">
    <property type="entry name" value="EUKARYOTIC TRANSLATION INITIATION FACTOR 2-ALPHA KINASE EIF2-ALPHA KINASE -RELATED"/>
    <property type="match status" value="1"/>
</dbReference>
<feature type="domain" description="Protein kinase" evidence="5">
    <location>
        <begin position="1"/>
        <end position="135"/>
    </location>
</feature>
<evidence type="ECO:0000256" key="2">
    <source>
        <dbReference type="ARBA" id="ARBA00022741"/>
    </source>
</evidence>
<dbReference type="Proteomes" id="UP001187471">
    <property type="component" value="Unassembled WGS sequence"/>
</dbReference>
<dbReference type="AlphaFoldDB" id="A0AA88R7G3"/>
<dbReference type="InterPro" id="IPR011009">
    <property type="entry name" value="Kinase-like_dom_sf"/>
</dbReference>
<keyword evidence="7" id="KW-1185">Reference proteome</keyword>
<dbReference type="GO" id="GO:0005634">
    <property type="term" value="C:nucleus"/>
    <property type="evidence" value="ECO:0007669"/>
    <property type="project" value="TreeGrafter"/>
</dbReference>
<sequence length="135" mass="15337">HGGFGHVVLCKNKLDGRQYAIKKIRLKDKSLPVNDRILRDCLRIVHVLCNLFAHPLFRVLREVATLSRLQHQHVVRYYQAWFETGVAGSYGDGALGSKTAMSSTFSYKDSSSADLSGHENKLESTYLYIQMEYCP</sequence>
<dbReference type="InterPro" id="IPR000719">
    <property type="entry name" value="Prot_kinase_dom"/>
</dbReference>
<evidence type="ECO:0000259" key="5">
    <source>
        <dbReference type="PROSITE" id="PS50011"/>
    </source>
</evidence>
<evidence type="ECO:0000256" key="4">
    <source>
        <dbReference type="ARBA" id="ARBA00022840"/>
    </source>
</evidence>
<keyword evidence="4" id="KW-0067">ATP-binding</keyword>
<comment type="caution">
    <text evidence="6">The sequence shown here is derived from an EMBL/GenBank/DDBJ whole genome shotgun (WGS) entry which is preliminary data.</text>
</comment>
<accession>A0AA88R7G3</accession>
<dbReference type="GO" id="GO:0005524">
    <property type="term" value="F:ATP binding"/>
    <property type="evidence" value="ECO:0007669"/>
    <property type="project" value="UniProtKB-KW"/>
</dbReference>
<keyword evidence="2" id="KW-0547">Nucleotide-binding</keyword>
<evidence type="ECO:0000256" key="1">
    <source>
        <dbReference type="ARBA" id="ARBA00022679"/>
    </source>
</evidence>
<feature type="non-terminal residue" evidence="6">
    <location>
        <position position="135"/>
    </location>
</feature>
<name>A0AA88R7G3_9ASTE</name>
<dbReference type="GO" id="GO:0004694">
    <property type="term" value="F:eukaryotic translation initiation factor 2alpha kinase activity"/>
    <property type="evidence" value="ECO:0007669"/>
    <property type="project" value="TreeGrafter"/>
</dbReference>
<evidence type="ECO:0000313" key="7">
    <source>
        <dbReference type="Proteomes" id="UP001187471"/>
    </source>
</evidence>
<reference evidence="6" key="1">
    <citation type="submission" date="2022-12" db="EMBL/GenBank/DDBJ databases">
        <title>Draft genome assemblies for two species of Escallonia (Escalloniales).</title>
        <authorList>
            <person name="Chanderbali A."/>
            <person name="Dervinis C."/>
            <person name="Anghel I."/>
            <person name="Soltis D."/>
            <person name="Soltis P."/>
            <person name="Zapata F."/>
        </authorList>
    </citation>
    <scope>NUCLEOTIDE SEQUENCE</scope>
    <source>
        <strain evidence="6">UCBG92.1500</strain>
        <tissue evidence="6">Leaf</tissue>
    </source>
</reference>